<dbReference type="PRINTS" id="PR00035">
    <property type="entry name" value="HTHGNTR"/>
</dbReference>
<dbReference type="Gene3D" id="1.10.10.10">
    <property type="entry name" value="Winged helix-like DNA-binding domain superfamily/Winged helix DNA-binding domain"/>
    <property type="match status" value="1"/>
</dbReference>
<dbReference type="InterPro" id="IPR000524">
    <property type="entry name" value="Tscrpt_reg_HTH_GntR"/>
</dbReference>
<protein>
    <submittedName>
        <fullName evidence="4">GntR family transcriptional regulator</fullName>
    </submittedName>
</protein>
<name>A0A2U1B414_9BACT</name>
<dbReference type="CDD" id="cd07377">
    <property type="entry name" value="WHTH_GntR"/>
    <property type="match status" value="1"/>
</dbReference>
<gene>
    <name evidence="4" type="ORF">C8D82_109105</name>
</gene>
<dbReference type="Pfam" id="PF13377">
    <property type="entry name" value="Peripla_BP_3"/>
    <property type="match status" value="1"/>
</dbReference>
<dbReference type="Gene3D" id="3.40.50.2300">
    <property type="match status" value="2"/>
</dbReference>
<dbReference type="InterPro" id="IPR036388">
    <property type="entry name" value="WH-like_DNA-bd_sf"/>
</dbReference>
<dbReference type="GO" id="GO:0000976">
    <property type="term" value="F:transcription cis-regulatory region binding"/>
    <property type="evidence" value="ECO:0007669"/>
    <property type="project" value="TreeGrafter"/>
</dbReference>
<evidence type="ECO:0000256" key="1">
    <source>
        <dbReference type="ARBA" id="ARBA00023015"/>
    </source>
</evidence>
<evidence type="ECO:0000313" key="4">
    <source>
        <dbReference type="EMBL" id="PVY43419.1"/>
    </source>
</evidence>
<proteinExistence type="predicted"/>
<organism evidence="4 5">
    <name type="scientific">Victivallis vadensis</name>
    <dbReference type="NCBI Taxonomy" id="172901"/>
    <lineage>
        <taxon>Bacteria</taxon>
        <taxon>Pseudomonadati</taxon>
        <taxon>Lentisphaerota</taxon>
        <taxon>Lentisphaeria</taxon>
        <taxon>Victivallales</taxon>
        <taxon>Victivallaceae</taxon>
        <taxon>Victivallis</taxon>
    </lineage>
</organism>
<accession>A0A2U1B414</accession>
<dbReference type="InterPro" id="IPR046335">
    <property type="entry name" value="LacI/GalR-like_sensor"/>
</dbReference>
<keyword evidence="1" id="KW-0805">Transcription regulation</keyword>
<dbReference type="Proteomes" id="UP000245959">
    <property type="component" value="Unassembled WGS sequence"/>
</dbReference>
<keyword evidence="3" id="KW-0804">Transcription</keyword>
<evidence type="ECO:0000313" key="5">
    <source>
        <dbReference type="Proteomes" id="UP000245959"/>
    </source>
</evidence>
<comment type="caution">
    <text evidence="4">The sequence shown here is derived from an EMBL/GenBank/DDBJ whole genome shotgun (WGS) entry which is preliminary data.</text>
</comment>
<dbReference type="PANTHER" id="PTHR30146:SF109">
    <property type="entry name" value="HTH-TYPE TRANSCRIPTIONAL REGULATOR GALS"/>
    <property type="match status" value="1"/>
</dbReference>
<dbReference type="SMART" id="SM00345">
    <property type="entry name" value="HTH_GNTR"/>
    <property type="match status" value="1"/>
</dbReference>
<dbReference type="EMBL" id="QEKH01000009">
    <property type="protein sequence ID" value="PVY43419.1"/>
    <property type="molecule type" value="Genomic_DNA"/>
</dbReference>
<evidence type="ECO:0000256" key="3">
    <source>
        <dbReference type="ARBA" id="ARBA00023163"/>
    </source>
</evidence>
<evidence type="ECO:0000256" key="2">
    <source>
        <dbReference type="ARBA" id="ARBA00023125"/>
    </source>
</evidence>
<dbReference type="AlphaFoldDB" id="A0A2U1B414"/>
<dbReference type="GO" id="GO:0003700">
    <property type="term" value="F:DNA-binding transcription factor activity"/>
    <property type="evidence" value="ECO:0007669"/>
    <property type="project" value="InterPro"/>
</dbReference>
<reference evidence="4 5" key="1">
    <citation type="submission" date="2018-04" db="EMBL/GenBank/DDBJ databases">
        <title>Genomic Encyclopedia of Type Strains, Phase IV (KMG-IV): sequencing the most valuable type-strain genomes for metagenomic binning, comparative biology and taxonomic classification.</title>
        <authorList>
            <person name="Goeker M."/>
        </authorList>
    </citation>
    <scope>NUCLEOTIDE SEQUENCE [LARGE SCALE GENOMIC DNA]</scope>
    <source>
        <strain evidence="4 5">DSM 14823</strain>
    </source>
</reference>
<dbReference type="GeneID" id="78294907"/>
<dbReference type="InterPro" id="IPR036390">
    <property type="entry name" value="WH_DNA-bd_sf"/>
</dbReference>
<dbReference type="SUPFAM" id="SSF46785">
    <property type="entry name" value="Winged helix' DNA-binding domain"/>
    <property type="match status" value="1"/>
</dbReference>
<dbReference type="InterPro" id="IPR028082">
    <property type="entry name" value="Peripla_BP_I"/>
</dbReference>
<dbReference type="PROSITE" id="PS50949">
    <property type="entry name" value="HTH_GNTR"/>
    <property type="match status" value="1"/>
</dbReference>
<keyword evidence="2" id="KW-0238">DNA-binding</keyword>
<dbReference type="Pfam" id="PF00392">
    <property type="entry name" value="GntR"/>
    <property type="match status" value="1"/>
</dbReference>
<dbReference type="SUPFAM" id="SSF53822">
    <property type="entry name" value="Periplasmic binding protein-like I"/>
    <property type="match status" value="1"/>
</dbReference>
<dbReference type="RefSeq" id="WP_116883598.1">
    <property type="nucleotide sequence ID" value="NZ_CALXNT010000117.1"/>
</dbReference>
<keyword evidence="5" id="KW-1185">Reference proteome</keyword>
<sequence length="371" mass="40792">MNAAAKYKNIYDTLVRELEEGVFPVGSCLPTENELAERFGVSRQTVLKALDLLKNEGFLTGVRGRGTFVIHSGGAPARQEAGRQLAFICSYTRDSFDHEVFLGFEAEAARNNYAVAVGNSAGDALREAEHLKRLHGQGTAGVALLPVPSANHDLIFELHQEGWPIICLDHHYGIEGIPYIGSDDRKAAYEATLRLIAEGRRRIGFLTDTFDALETSFSVRKRYAGYREALRESGIEFRMELVQELGVVLASCSPADVGLDIYGYQAAHKLLMTPEPPDAILLMWDELAPGALNAILNSRLSVPEDIELVGFDDDNFCTLLNPPLTTIRRPARRMGELAAQQLIGLIDGRAAAPETILQDQLIRRGSTGPRF</sequence>
<dbReference type="CDD" id="cd06267">
    <property type="entry name" value="PBP1_LacI_sugar_binding-like"/>
    <property type="match status" value="1"/>
</dbReference>
<dbReference type="PANTHER" id="PTHR30146">
    <property type="entry name" value="LACI-RELATED TRANSCRIPTIONAL REPRESSOR"/>
    <property type="match status" value="1"/>
</dbReference>